<reference evidence="3" key="1">
    <citation type="submission" date="2016-06" db="UniProtKB">
        <authorList>
            <consortium name="WormBaseParasite"/>
        </authorList>
    </citation>
    <scope>IDENTIFICATION</scope>
</reference>
<proteinExistence type="predicted"/>
<protein>
    <submittedName>
        <fullName evidence="1 3">Uncharacterized protein</fullName>
    </submittedName>
</protein>
<sequence>MWAFFSYMYAGTMNGSESNACCRKRSSSFDRDMINQLQNELRIAKLKWKQLRDLLKDYKIYRKMIRWQVREMESRIVENQNATVDLMLRKQEADAAAALWSQQLVKLLDAANSSCPEA</sequence>
<accession>A0A183DJG1</accession>
<name>A0A183DJG1_9BILA</name>
<gene>
    <name evidence="1" type="ORF">GPUH_LOCUS8849</name>
</gene>
<dbReference type="AlphaFoldDB" id="A0A183DJG1"/>
<dbReference type="EMBL" id="UYRT01026909">
    <property type="protein sequence ID" value="VDK65731.1"/>
    <property type="molecule type" value="Genomic_DNA"/>
</dbReference>
<evidence type="ECO:0000313" key="2">
    <source>
        <dbReference type="Proteomes" id="UP000271098"/>
    </source>
</evidence>
<dbReference type="WBParaSite" id="GPUH_0000886201-mRNA-1">
    <property type="protein sequence ID" value="GPUH_0000886201-mRNA-1"/>
    <property type="gene ID" value="GPUH_0000886201"/>
</dbReference>
<dbReference type="Proteomes" id="UP000271098">
    <property type="component" value="Unassembled WGS sequence"/>
</dbReference>
<keyword evidence="2" id="KW-1185">Reference proteome</keyword>
<organism evidence="3">
    <name type="scientific">Gongylonema pulchrum</name>
    <dbReference type="NCBI Taxonomy" id="637853"/>
    <lineage>
        <taxon>Eukaryota</taxon>
        <taxon>Metazoa</taxon>
        <taxon>Ecdysozoa</taxon>
        <taxon>Nematoda</taxon>
        <taxon>Chromadorea</taxon>
        <taxon>Rhabditida</taxon>
        <taxon>Spirurina</taxon>
        <taxon>Spiruromorpha</taxon>
        <taxon>Spiruroidea</taxon>
        <taxon>Gongylonematidae</taxon>
        <taxon>Gongylonema</taxon>
    </lineage>
</organism>
<evidence type="ECO:0000313" key="3">
    <source>
        <dbReference type="WBParaSite" id="GPUH_0000886201-mRNA-1"/>
    </source>
</evidence>
<reference evidence="1 2" key="2">
    <citation type="submission" date="2018-11" db="EMBL/GenBank/DDBJ databases">
        <authorList>
            <consortium name="Pathogen Informatics"/>
        </authorList>
    </citation>
    <scope>NUCLEOTIDE SEQUENCE [LARGE SCALE GENOMIC DNA]</scope>
</reference>
<evidence type="ECO:0000313" key="1">
    <source>
        <dbReference type="EMBL" id="VDK65731.1"/>
    </source>
</evidence>